<dbReference type="EMBL" id="KV878126">
    <property type="protein sequence ID" value="OJI98778.1"/>
    <property type="molecule type" value="Genomic_DNA"/>
</dbReference>
<dbReference type="PANTHER" id="PTHR39596:SF2">
    <property type="entry name" value="HET DOMAIN PROTEIN (AFU_ORTHOLOGUE AFUA_1G17550)-RELATED"/>
    <property type="match status" value="1"/>
</dbReference>
<evidence type="ECO:0008006" key="4">
    <source>
        <dbReference type="Google" id="ProtNLM"/>
    </source>
</evidence>
<dbReference type="PANTHER" id="PTHR39596">
    <property type="match status" value="1"/>
</dbReference>
<gene>
    <name evidence="2" type="ORF">ASPVEDRAFT_38287</name>
</gene>
<dbReference type="VEuPathDB" id="FungiDB:ASPVEDRAFT_38287"/>
<feature type="coiled-coil region" evidence="1">
    <location>
        <begin position="749"/>
        <end position="776"/>
    </location>
</feature>
<evidence type="ECO:0000256" key="1">
    <source>
        <dbReference type="SAM" id="Coils"/>
    </source>
</evidence>
<keyword evidence="1" id="KW-0175">Coiled coil</keyword>
<dbReference type="GeneID" id="63727177"/>
<dbReference type="Proteomes" id="UP000184073">
    <property type="component" value="Unassembled WGS sequence"/>
</dbReference>
<evidence type="ECO:0000313" key="3">
    <source>
        <dbReference type="Proteomes" id="UP000184073"/>
    </source>
</evidence>
<keyword evidence="3" id="KW-1185">Reference proteome</keyword>
<evidence type="ECO:0000313" key="2">
    <source>
        <dbReference type="EMBL" id="OJI98778.1"/>
    </source>
</evidence>
<dbReference type="RefSeq" id="XP_040664541.1">
    <property type="nucleotide sequence ID" value="XM_040811666.1"/>
</dbReference>
<name>A0A1L9PB89_ASPVE</name>
<dbReference type="AlphaFoldDB" id="A0A1L9PB89"/>
<accession>A0A1L9PB89</accession>
<dbReference type="OrthoDB" id="2426273at2759"/>
<proteinExistence type="predicted"/>
<organism evidence="2 3">
    <name type="scientific">Aspergillus versicolor CBS 583.65</name>
    <dbReference type="NCBI Taxonomy" id="1036611"/>
    <lineage>
        <taxon>Eukaryota</taxon>
        <taxon>Fungi</taxon>
        <taxon>Dikarya</taxon>
        <taxon>Ascomycota</taxon>
        <taxon>Pezizomycotina</taxon>
        <taxon>Eurotiomycetes</taxon>
        <taxon>Eurotiomycetidae</taxon>
        <taxon>Eurotiales</taxon>
        <taxon>Aspergillaceae</taxon>
        <taxon>Aspergillus</taxon>
        <taxon>Aspergillus subgen. Nidulantes</taxon>
    </lineage>
</organism>
<sequence>MDHVETPPDSPFPPLLIPCLSPEPYDDPDFLTYPERAGWDIDRVLAGDFSQHEDAASFLQNWLFFGVLWEVFGPIGRGAKHHYIQPQEGYPNGTITLASLDEQTLQLISFINATLQSDKETAHAVGHRVEKCLRTVSRFCRFTTCEGDPRPGFRVWPLSPEIDLSIRALSQRLSLSFASGAMNLVFGSSTAGLEFPCAWLPLRRMQEAGWCTSEVAMVGETFTSTSAHYASELKPPPSSVEKDHSECTRSLCMARQLNEETYRTAHCPTPHTTAECDCQHYGPQIEDVVAILEDGYIPLLSITPIKKEPYIKVEVERYTENKRYIAFSHVWSDGLGNPSANTLPQCQLQRIHGLLDDLVSGMRSIDLVNRLAFKELWKKKFHGPSLLFWMDTMCIPVAEEYRELRSKAIKSMKAVYERAFRVLVLDADIQSFPSSDYTQSFMRIRLSAWMRRLWTLNEGVLANKLCIKFSDGFLEVQERAEKEQKENYGSEMAGISGSFGTPRRDADNFHWKFRLLRINVISEPDPRLVKRTETSITSPEAQRCFAIMEAFSAALYRSTSKERDEMLCFASLIGWDTSLIKGLPFEDHLQALLSTESQLPQGMLFLAGPRMRQRGWRWAINRFGNCGANRLKVKSDDMTPGLVTEDGFVVDYNALVLPAHYTREQLERATVSAELGNGMVATFEIIRHDEGISNVTTESEFESESSDYDQLYVLFWDAIGTLAPWTPMPAAIVSGPSNEDLEKENVVYRFEYLAYLEVLEKRIEELEKDDESAQWVRKKWTIG</sequence>
<reference evidence="3" key="1">
    <citation type="journal article" date="2017" name="Genome Biol.">
        <title>Comparative genomics reveals high biological diversity and specific adaptations in the industrially and medically important fungal genus Aspergillus.</title>
        <authorList>
            <person name="de Vries R.P."/>
            <person name="Riley R."/>
            <person name="Wiebenga A."/>
            <person name="Aguilar-Osorio G."/>
            <person name="Amillis S."/>
            <person name="Uchima C.A."/>
            <person name="Anderluh G."/>
            <person name="Asadollahi M."/>
            <person name="Askin M."/>
            <person name="Barry K."/>
            <person name="Battaglia E."/>
            <person name="Bayram O."/>
            <person name="Benocci T."/>
            <person name="Braus-Stromeyer S.A."/>
            <person name="Caldana C."/>
            <person name="Canovas D."/>
            <person name="Cerqueira G.C."/>
            <person name="Chen F."/>
            <person name="Chen W."/>
            <person name="Choi C."/>
            <person name="Clum A."/>
            <person name="Dos Santos R.A."/>
            <person name="Damasio A.R."/>
            <person name="Diallinas G."/>
            <person name="Emri T."/>
            <person name="Fekete E."/>
            <person name="Flipphi M."/>
            <person name="Freyberg S."/>
            <person name="Gallo A."/>
            <person name="Gournas C."/>
            <person name="Habgood R."/>
            <person name="Hainaut M."/>
            <person name="Harispe M.L."/>
            <person name="Henrissat B."/>
            <person name="Hilden K.S."/>
            <person name="Hope R."/>
            <person name="Hossain A."/>
            <person name="Karabika E."/>
            <person name="Karaffa L."/>
            <person name="Karanyi Z."/>
            <person name="Krasevec N."/>
            <person name="Kuo A."/>
            <person name="Kusch H."/>
            <person name="LaButti K."/>
            <person name="Lagendijk E.L."/>
            <person name="Lapidus A."/>
            <person name="Levasseur A."/>
            <person name="Lindquist E."/>
            <person name="Lipzen A."/>
            <person name="Logrieco A.F."/>
            <person name="MacCabe A."/>
            <person name="Maekelae M.R."/>
            <person name="Malavazi I."/>
            <person name="Melin P."/>
            <person name="Meyer V."/>
            <person name="Mielnichuk N."/>
            <person name="Miskei M."/>
            <person name="Molnar A.P."/>
            <person name="Mule G."/>
            <person name="Ngan C.Y."/>
            <person name="Orejas M."/>
            <person name="Orosz E."/>
            <person name="Ouedraogo J.P."/>
            <person name="Overkamp K.M."/>
            <person name="Park H.-S."/>
            <person name="Perrone G."/>
            <person name="Piumi F."/>
            <person name="Punt P.J."/>
            <person name="Ram A.F."/>
            <person name="Ramon A."/>
            <person name="Rauscher S."/>
            <person name="Record E."/>
            <person name="Riano-Pachon D.M."/>
            <person name="Robert V."/>
            <person name="Roehrig J."/>
            <person name="Ruller R."/>
            <person name="Salamov A."/>
            <person name="Salih N.S."/>
            <person name="Samson R.A."/>
            <person name="Sandor E."/>
            <person name="Sanguinetti M."/>
            <person name="Schuetze T."/>
            <person name="Sepcic K."/>
            <person name="Shelest E."/>
            <person name="Sherlock G."/>
            <person name="Sophianopoulou V."/>
            <person name="Squina F.M."/>
            <person name="Sun H."/>
            <person name="Susca A."/>
            <person name="Todd R.B."/>
            <person name="Tsang A."/>
            <person name="Unkles S.E."/>
            <person name="van de Wiele N."/>
            <person name="van Rossen-Uffink D."/>
            <person name="Oliveira J.V."/>
            <person name="Vesth T.C."/>
            <person name="Visser J."/>
            <person name="Yu J.-H."/>
            <person name="Zhou M."/>
            <person name="Andersen M.R."/>
            <person name="Archer D.B."/>
            <person name="Baker S.E."/>
            <person name="Benoit I."/>
            <person name="Brakhage A.A."/>
            <person name="Braus G.H."/>
            <person name="Fischer R."/>
            <person name="Frisvad J.C."/>
            <person name="Goldman G.H."/>
            <person name="Houbraken J."/>
            <person name="Oakley B."/>
            <person name="Pocsi I."/>
            <person name="Scazzocchio C."/>
            <person name="Seiboth B."/>
            <person name="vanKuyk P.A."/>
            <person name="Wortman J."/>
            <person name="Dyer P.S."/>
            <person name="Grigoriev I.V."/>
        </authorList>
    </citation>
    <scope>NUCLEOTIDE SEQUENCE [LARGE SCALE GENOMIC DNA]</scope>
    <source>
        <strain evidence="3">CBS 583.65</strain>
    </source>
</reference>
<dbReference type="STRING" id="1036611.A0A1L9PB89"/>
<protein>
    <recommendedName>
        <fullName evidence="4">Heterokaryon incompatibility domain-containing protein</fullName>
    </recommendedName>
</protein>